<dbReference type="STRING" id="45357.A0A2V1ASH7"/>
<reference evidence="3 4" key="1">
    <citation type="submission" date="2017-12" db="EMBL/GenBank/DDBJ databases">
        <title>Genome Sequence of a Multidrug-Resistant Candida haemulonii Isolate from a Patient with Chronic Leg Ulcers in Israel.</title>
        <authorList>
            <person name="Chow N.A."/>
            <person name="Gade L."/>
            <person name="Batra D."/>
            <person name="Rowe L.A."/>
            <person name="Ben-Ami R."/>
            <person name="Loparev V.N."/>
            <person name="Litvintseva A.P."/>
        </authorList>
    </citation>
    <scope>NUCLEOTIDE SEQUENCE [LARGE SCALE GENOMIC DNA]</scope>
    <source>
        <strain evidence="3 4">B11899</strain>
    </source>
</reference>
<dbReference type="GO" id="GO:0016853">
    <property type="term" value="F:isomerase activity"/>
    <property type="evidence" value="ECO:0007669"/>
    <property type="project" value="UniProtKB-KW"/>
</dbReference>
<keyword evidence="3" id="KW-0413">Isomerase</keyword>
<proteinExistence type="predicted"/>
<dbReference type="EMBL" id="PKFO01000004">
    <property type="protein sequence ID" value="PVH20809.1"/>
    <property type="molecule type" value="Genomic_DNA"/>
</dbReference>
<dbReference type="RefSeq" id="XP_025341749.1">
    <property type="nucleotide sequence ID" value="XM_025487941.1"/>
</dbReference>
<dbReference type="VEuPathDB" id="FungiDB:CXQ85_004317"/>
<dbReference type="CDD" id="cd03002">
    <property type="entry name" value="PDI_a_MPD1_like"/>
    <property type="match status" value="1"/>
</dbReference>
<feature type="signal peptide" evidence="1">
    <location>
        <begin position="1"/>
        <end position="19"/>
    </location>
</feature>
<dbReference type="PANTHER" id="PTHR45815">
    <property type="entry name" value="PROTEIN DISULFIDE-ISOMERASE A6"/>
    <property type="match status" value="1"/>
</dbReference>
<dbReference type="Gene3D" id="3.40.30.10">
    <property type="entry name" value="Glutaredoxin"/>
    <property type="match status" value="2"/>
</dbReference>
<dbReference type="PRINTS" id="PR00421">
    <property type="entry name" value="THIOREDOXIN"/>
</dbReference>
<dbReference type="AlphaFoldDB" id="A0A2V1ASH7"/>
<accession>A0A2V1ASH7</accession>
<gene>
    <name evidence="3" type="ORF">CXQ85_004317</name>
</gene>
<protein>
    <submittedName>
        <fullName evidence="3">Protein disulfide-isomerase domain</fullName>
    </submittedName>
</protein>
<dbReference type="Pfam" id="PF00085">
    <property type="entry name" value="Thioredoxin"/>
    <property type="match status" value="1"/>
</dbReference>
<evidence type="ECO:0000259" key="2">
    <source>
        <dbReference type="PROSITE" id="PS51352"/>
    </source>
</evidence>
<dbReference type="PROSITE" id="PS00194">
    <property type="entry name" value="THIOREDOXIN_1"/>
    <property type="match status" value="1"/>
</dbReference>
<dbReference type="PROSITE" id="PS51352">
    <property type="entry name" value="THIOREDOXIN_2"/>
    <property type="match status" value="1"/>
</dbReference>
<keyword evidence="4" id="KW-1185">Reference proteome</keyword>
<organism evidence="3 4">
    <name type="scientific">Candidozyma haemuli</name>
    <dbReference type="NCBI Taxonomy" id="45357"/>
    <lineage>
        <taxon>Eukaryota</taxon>
        <taxon>Fungi</taxon>
        <taxon>Dikarya</taxon>
        <taxon>Ascomycota</taxon>
        <taxon>Saccharomycotina</taxon>
        <taxon>Pichiomycetes</taxon>
        <taxon>Metschnikowiaceae</taxon>
        <taxon>Candidozyma</taxon>
    </lineage>
</organism>
<dbReference type="InterPro" id="IPR017937">
    <property type="entry name" value="Thioredoxin_CS"/>
</dbReference>
<keyword evidence="1" id="KW-0732">Signal</keyword>
<dbReference type="Proteomes" id="UP000244309">
    <property type="component" value="Unassembled WGS sequence"/>
</dbReference>
<evidence type="ECO:0000313" key="4">
    <source>
        <dbReference type="Proteomes" id="UP000244309"/>
    </source>
</evidence>
<dbReference type="PANTHER" id="PTHR45815:SF3">
    <property type="entry name" value="PROTEIN DISULFIDE-ISOMERASE A6"/>
    <property type="match status" value="1"/>
</dbReference>
<dbReference type="SUPFAM" id="SSF52833">
    <property type="entry name" value="Thioredoxin-like"/>
    <property type="match status" value="1"/>
</dbReference>
<sequence>MSTWLRLLTVTFLCLLVAARESGDSYTNDPNVYELTPSNFDKVVHRSNYTSIVKFYAPWCGYCKQLSPIWHKLGKFLHKDGKYGVHVAAVNCDKDSNKPLCASYRVQGFPTLVVFRPPKYAPGKASSKSKHVPEPYNGQRTLKAMTDFVSGRIKNYVTRVHGLKDLPGFLEGEGPRVVLLSKNSNVSPVYKTMAIDFLSTVSFGYLKTNVAEPATVTVGGKKVDLPIQEGDTLPILLYWDSEKGTFSRFNKGKLTNKHEMESWVQEQTGIKPTEGGLSKKDKKYYAKYRGEKVVEHDEL</sequence>
<name>A0A2V1ASH7_9ASCO</name>
<dbReference type="GO" id="GO:0015035">
    <property type="term" value="F:protein-disulfide reductase activity"/>
    <property type="evidence" value="ECO:0007669"/>
    <property type="project" value="TreeGrafter"/>
</dbReference>
<feature type="domain" description="Thioredoxin" evidence="2">
    <location>
        <begin position="17"/>
        <end position="154"/>
    </location>
</feature>
<feature type="chain" id="PRO_5015918138" evidence="1">
    <location>
        <begin position="20"/>
        <end position="299"/>
    </location>
</feature>
<dbReference type="GO" id="GO:0005788">
    <property type="term" value="C:endoplasmic reticulum lumen"/>
    <property type="evidence" value="ECO:0007669"/>
    <property type="project" value="TreeGrafter"/>
</dbReference>
<dbReference type="GO" id="GO:0034976">
    <property type="term" value="P:response to endoplasmic reticulum stress"/>
    <property type="evidence" value="ECO:0007669"/>
    <property type="project" value="TreeGrafter"/>
</dbReference>
<dbReference type="InterPro" id="IPR013766">
    <property type="entry name" value="Thioredoxin_domain"/>
</dbReference>
<evidence type="ECO:0000256" key="1">
    <source>
        <dbReference type="SAM" id="SignalP"/>
    </source>
</evidence>
<dbReference type="InterPro" id="IPR036249">
    <property type="entry name" value="Thioredoxin-like_sf"/>
</dbReference>
<comment type="caution">
    <text evidence="3">The sequence shown here is derived from an EMBL/GenBank/DDBJ whole genome shotgun (WGS) entry which is preliminary data.</text>
</comment>
<dbReference type="GeneID" id="37009647"/>
<dbReference type="OrthoDB" id="10264505at2759"/>
<evidence type="ECO:0000313" key="3">
    <source>
        <dbReference type="EMBL" id="PVH20809.1"/>
    </source>
</evidence>